<evidence type="ECO:0000259" key="13">
    <source>
        <dbReference type="Pfam" id="PF01435"/>
    </source>
</evidence>
<evidence type="ECO:0000256" key="10">
    <source>
        <dbReference type="ARBA" id="ARBA00023136"/>
    </source>
</evidence>
<evidence type="ECO:0000256" key="1">
    <source>
        <dbReference type="ARBA" id="ARBA00004651"/>
    </source>
</evidence>
<evidence type="ECO:0000256" key="2">
    <source>
        <dbReference type="ARBA" id="ARBA00022475"/>
    </source>
</evidence>
<dbReference type="Gene3D" id="3.30.2010.10">
    <property type="entry name" value="Metalloproteases ('zincins'), catalytic domain"/>
    <property type="match status" value="1"/>
</dbReference>
<proteinExistence type="inferred from homology"/>
<dbReference type="InterPro" id="IPR001915">
    <property type="entry name" value="Peptidase_M48"/>
</dbReference>
<feature type="domain" description="Peptidase M48" evidence="13">
    <location>
        <begin position="117"/>
        <end position="281"/>
    </location>
</feature>
<evidence type="ECO:0000256" key="12">
    <source>
        <dbReference type="SAM" id="Phobius"/>
    </source>
</evidence>
<dbReference type="GO" id="GO:0006508">
    <property type="term" value="P:proteolysis"/>
    <property type="evidence" value="ECO:0007669"/>
    <property type="project" value="UniProtKB-KW"/>
</dbReference>
<evidence type="ECO:0000256" key="6">
    <source>
        <dbReference type="ARBA" id="ARBA00022801"/>
    </source>
</evidence>
<keyword evidence="2" id="KW-1003">Cell membrane</keyword>
<keyword evidence="15" id="KW-1185">Reference proteome</keyword>
<dbReference type="Pfam" id="PF01435">
    <property type="entry name" value="Peptidase_M48"/>
    <property type="match status" value="1"/>
</dbReference>
<keyword evidence="9 11" id="KW-0482">Metalloprotease</keyword>
<name>A0ABS4T616_9PSEU</name>
<keyword evidence="6 11" id="KW-0378">Hydrolase</keyword>
<dbReference type="Proteomes" id="UP001519332">
    <property type="component" value="Unassembled WGS sequence"/>
</dbReference>
<keyword evidence="4 12" id="KW-0812">Transmembrane</keyword>
<evidence type="ECO:0000256" key="4">
    <source>
        <dbReference type="ARBA" id="ARBA00022692"/>
    </source>
</evidence>
<evidence type="ECO:0000256" key="9">
    <source>
        <dbReference type="ARBA" id="ARBA00023049"/>
    </source>
</evidence>
<keyword evidence="3 11" id="KW-0645">Protease</keyword>
<evidence type="ECO:0000313" key="14">
    <source>
        <dbReference type="EMBL" id="MBP2319731.1"/>
    </source>
</evidence>
<evidence type="ECO:0000256" key="7">
    <source>
        <dbReference type="ARBA" id="ARBA00022833"/>
    </source>
</evidence>
<keyword evidence="5" id="KW-0479">Metal-binding</keyword>
<dbReference type="PANTHER" id="PTHR43221:SF1">
    <property type="entry name" value="PROTEASE HTPX"/>
    <property type="match status" value="1"/>
</dbReference>
<keyword evidence="8 12" id="KW-1133">Transmembrane helix</keyword>
<dbReference type="CDD" id="cd07328">
    <property type="entry name" value="M48_Ste24p_like"/>
    <property type="match status" value="1"/>
</dbReference>
<organism evidence="14 15">
    <name type="scientific">Kibdelosporangium banguiense</name>
    <dbReference type="NCBI Taxonomy" id="1365924"/>
    <lineage>
        <taxon>Bacteria</taxon>
        <taxon>Bacillati</taxon>
        <taxon>Actinomycetota</taxon>
        <taxon>Actinomycetes</taxon>
        <taxon>Pseudonocardiales</taxon>
        <taxon>Pseudonocardiaceae</taxon>
        <taxon>Kibdelosporangium</taxon>
    </lineage>
</organism>
<evidence type="ECO:0000313" key="15">
    <source>
        <dbReference type="Proteomes" id="UP001519332"/>
    </source>
</evidence>
<keyword evidence="7 11" id="KW-0862">Zinc</keyword>
<evidence type="ECO:0000256" key="8">
    <source>
        <dbReference type="ARBA" id="ARBA00022989"/>
    </source>
</evidence>
<dbReference type="RefSeq" id="WP_209633295.1">
    <property type="nucleotide sequence ID" value="NZ_JAGINW010000001.1"/>
</dbReference>
<dbReference type="EMBL" id="JAGINW010000001">
    <property type="protein sequence ID" value="MBP2319731.1"/>
    <property type="molecule type" value="Genomic_DNA"/>
</dbReference>
<dbReference type="InterPro" id="IPR050083">
    <property type="entry name" value="HtpX_protease"/>
</dbReference>
<gene>
    <name evidence="14" type="ORF">JOF56_000116</name>
</gene>
<reference evidence="14 15" key="1">
    <citation type="submission" date="2021-03" db="EMBL/GenBank/DDBJ databases">
        <title>Sequencing the genomes of 1000 actinobacteria strains.</title>
        <authorList>
            <person name="Klenk H.-P."/>
        </authorList>
    </citation>
    <scope>NUCLEOTIDE SEQUENCE [LARGE SCALE GENOMIC DNA]</scope>
    <source>
        <strain evidence="14 15">DSM 46670</strain>
    </source>
</reference>
<dbReference type="PANTHER" id="PTHR43221">
    <property type="entry name" value="PROTEASE HTPX"/>
    <property type="match status" value="1"/>
</dbReference>
<accession>A0ABS4T616</accession>
<comment type="subcellular location">
    <subcellularLocation>
        <location evidence="1">Cell membrane</location>
        <topology evidence="1">Multi-pass membrane protein</topology>
    </subcellularLocation>
</comment>
<feature type="transmembrane region" description="Helical" evidence="12">
    <location>
        <begin position="7"/>
        <end position="27"/>
    </location>
</feature>
<protein>
    <submittedName>
        <fullName evidence="14">Zn-dependent protease with chaperone function</fullName>
    </submittedName>
</protein>
<sequence length="329" mass="36409">MAGRLLLIGYFVLPMVLVGLLLAALGIAVGPGWAVLAGIVVVLLLLARAVFTHRAKTEPPGTWINRKRHPQLWQVVEELATTADTRSPDEIRIGPDFSAVVQEQAKFRTLIIGLPMLGGLTVSELRAVVGHELAHFSTGHAQASSFERRATASAERSHGLLRAVFVPYAQLYLLVTRAQSRAREVDADAASVRAAGKDATRSALAKLLALSVIWARFRERSASQSYEYRTPDLVERFHRYLAGEEGRRQLATVSDRLLDKQPKPLFDTHPPTRVRLATLDTLAEDAPQPTDDRPAWDLLTDPKHTLTELQRQLYEELALSKPRDVDGDL</sequence>
<evidence type="ECO:0000256" key="3">
    <source>
        <dbReference type="ARBA" id="ARBA00022670"/>
    </source>
</evidence>
<dbReference type="GO" id="GO:0008233">
    <property type="term" value="F:peptidase activity"/>
    <property type="evidence" value="ECO:0007669"/>
    <property type="project" value="UniProtKB-KW"/>
</dbReference>
<keyword evidence="10 12" id="KW-0472">Membrane</keyword>
<comment type="cofactor">
    <cofactor evidence="11">
        <name>Zn(2+)</name>
        <dbReference type="ChEBI" id="CHEBI:29105"/>
    </cofactor>
    <text evidence="11">Binds 1 zinc ion per subunit.</text>
</comment>
<comment type="caution">
    <text evidence="14">The sequence shown here is derived from an EMBL/GenBank/DDBJ whole genome shotgun (WGS) entry which is preliminary data.</text>
</comment>
<evidence type="ECO:0000256" key="5">
    <source>
        <dbReference type="ARBA" id="ARBA00022723"/>
    </source>
</evidence>
<evidence type="ECO:0000256" key="11">
    <source>
        <dbReference type="RuleBase" id="RU003983"/>
    </source>
</evidence>
<feature type="transmembrane region" description="Helical" evidence="12">
    <location>
        <begin position="33"/>
        <end position="51"/>
    </location>
</feature>
<comment type="similarity">
    <text evidence="11">Belongs to the peptidase M48 family.</text>
</comment>